<feature type="signal peptide" evidence="1">
    <location>
        <begin position="1"/>
        <end position="28"/>
    </location>
</feature>
<evidence type="ECO:0000313" key="2">
    <source>
        <dbReference type="EMBL" id="EFL37377.1"/>
    </source>
</evidence>
<dbReference type="EMBL" id="GG657758">
    <property type="protein sequence ID" value="EFL37377.1"/>
    <property type="molecule type" value="Genomic_DNA"/>
</dbReference>
<dbReference type="HOGENOM" id="CLU_1304286_0_0_11"/>
<name>D9XLZ5_9ACTN</name>
<dbReference type="AlphaFoldDB" id="D9XLZ5"/>
<protein>
    <submittedName>
        <fullName evidence="2">Secreted protein</fullName>
    </submittedName>
</protein>
<organism evidence="2 3">
    <name type="scientific">Streptomyces griseoflavus Tu4000</name>
    <dbReference type="NCBI Taxonomy" id="467200"/>
    <lineage>
        <taxon>Bacteria</taxon>
        <taxon>Bacillati</taxon>
        <taxon>Actinomycetota</taxon>
        <taxon>Actinomycetes</taxon>
        <taxon>Kitasatosporales</taxon>
        <taxon>Streptomycetaceae</taxon>
        <taxon>Streptomyces</taxon>
    </lineage>
</organism>
<dbReference type="eggNOG" id="ENOG5033US4">
    <property type="taxonomic scope" value="Bacteria"/>
</dbReference>
<evidence type="ECO:0000313" key="3">
    <source>
        <dbReference type="Proteomes" id="UP000002968"/>
    </source>
</evidence>
<proteinExistence type="predicted"/>
<accession>D9XLZ5</accession>
<keyword evidence="1" id="KW-0732">Signal</keyword>
<sequence length="210" mass="21061">MKRPLRRKTLMATTTCLAFGLAVVPASANPSTSWTANPNPAAISGVNSGPTSLTAGVPLVCTQSSLQGSMFSAVGNPATVATLGTLTFGSTTSPCQSVLGGATFTPTAPWRFVAQDHNPATGVTSGYLEGVQLSVAVSFCRFTTAGKASATYRSSTGVLSVNSVPGELAVTSALGCGTTITTSTLPVLKGNFLIKILGTSTAPTLTGSNP</sequence>
<reference evidence="2" key="1">
    <citation type="submission" date="2009-02" db="EMBL/GenBank/DDBJ databases">
        <title>Annotation of Streptomyces griseoflavus strain Tu4000.</title>
        <authorList>
            <consortium name="The Broad Institute Genome Sequencing Platform"/>
            <consortium name="Broad Institute Microbial Sequencing Center"/>
            <person name="Fischbach M."/>
            <person name="Godfrey P."/>
            <person name="Ward D."/>
            <person name="Young S."/>
            <person name="Zeng Q."/>
            <person name="Koehrsen M."/>
            <person name="Alvarado L."/>
            <person name="Berlin A.M."/>
            <person name="Bochicchio J."/>
            <person name="Borenstein D."/>
            <person name="Chapman S.B."/>
            <person name="Chen Z."/>
            <person name="Engels R."/>
            <person name="Freedman E."/>
            <person name="Gellesch M."/>
            <person name="Goldberg J."/>
            <person name="Griggs A."/>
            <person name="Gujja S."/>
            <person name="Heilman E.R."/>
            <person name="Heiman D.I."/>
            <person name="Hepburn T.A."/>
            <person name="Howarth C."/>
            <person name="Jen D."/>
            <person name="Larson L."/>
            <person name="Lewis B."/>
            <person name="Mehta T."/>
            <person name="Park D."/>
            <person name="Pearson M."/>
            <person name="Richards J."/>
            <person name="Roberts A."/>
            <person name="Saif S."/>
            <person name="Shea T.D."/>
            <person name="Shenoy N."/>
            <person name="Sisk P."/>
            <person name="Stolte C."/>
            <person name="Sykes S.N."/>
            <person name="Thomson T."/>
            <person name="Walk T."/>
            <person name="White J."/>
            <person name="Yandava C."/>
            <person name="Straight P."/>
            <person name="Clardy J."/>
            <person name="Hung D."/>
            <person name="Kolter R."/>
            <person name="Mekalanos J."/>
            <person name="Walker S."/>
            <person name="Walsh C.T."/>
            <person name="Wieland-Brown L.C."/>
            <person name="Haas B."/>
            <person name="Nusbaum C."/>
            <person name="Birren B."/>
        </authorList>
    </citation>
    <scope>NUCLEOTIDE SEQUENCE [LARGE SCALE GENOMIC DNA]</scope>
    <source>
        <strain evidence="2">Tu4000</strain>
    </source>
</reference>
<dbReference type="STRING" id="467200.SSRG_00181"/>
<keyword evidence="3" id="KW-1185">Reference proteome</keyword>
<gene>
    <name evidence="2" type="ORF">SSRG_00181</name>
</gene>
<evidence type="ECO:0000256" key="1">
    <source>
        <dbReference type="SAM" id="SignalP"/>
    </source>
</evidence>
<dbReference type="Proteomes" id="UP000002968">
    <property type="component" value="Unassembled WGS sequence"/>
</dbReference>
<feature type="chain" id="PRO_5003132323" evidence="1">
    <location>
        <begin position="29"/>
        <end position="210"/>
    </location>
</feature>